<evidence type="ECO:0000313" key="1">
    <source>
        <dbReference type="EMBL" id="KAF6788133.1"/>
    </source>
</evidence>
<evidence type="ECO:0000313" key="2">
    <source>
        <dbReference type="Proteomes" id="UP000652219"/>
    </source>
</evidence>
<dbReference type="AlphaFoldDB" id="A0A8H6INS6"/>
<name>A0A8H6INS6_9PEZI</name>
<dbReference type="EMBL" id="WIGN01000577">
    <property type="protein sequence ID" value="KAF6788133.1"/>
    <property type="molecule type" value="Genomic_DNA"/>
</dbReference>
<sequence length="283" mass="30283">MTDLRAALAPGSDPGFAVADVQQSLMHVARGRATADAYAAHIGTSDNRNGHLLALKGAACVNAADGQLGQKPSILFSTSRQRLRERLAAAVDLKAEGLAEDAAVAGDSARVAVVISFYNGSISNMPDHASIELSLHVMGDEHSKWLGIMIDGIATFGTDRERGRLYYDKIMSDVRQLGQAQVQRPGGEIMPVVRLSGPVPKVDHFIMRDKGLSFAFALERVIDRSTGAEKTLAEYVAIFASHAIDAPMAAASHEDGPSYFSRVVLLHRGVQDADDDELDGMDD</sequence>
<protein>
    <submittedName>
        <fullName evidence="1">Uncharacterized protein</fullName>
    </submittedName>
</protein>
<reference evidence="1 2" key="1">
    <citation type="journal article" date="2020" name="Phytopathology">
        <title>Genome Sequence Resources of Colletotrichum truncatum, C. plurivorum, C. musicola, and C. sojae: Four Species Pathogenic to Soybean (Glycine max).</title>
        <authorList>
            <person name="Rogerio F."/>
            <person name="Boufleur T.R."/>
            <person name="Ciampi-Guillardi M."/>
            <person name="Sukno S.A."/>
            <person name="Thon M.R."/>
            <person name="Massola Junior N.S."/>
            <person name="Baroncelli R."/>
        </authorList>
    </citation>
    <scope>NUCLEOTIDE SEQUENCE [LARGE SCALE GENOMIC DNA]</scope>
    <source>
        <strain evidence="1 2">LFN0009</strain>
    </source>
</reference>
<organism evidence="1 2">
    <name type="scientific">Colletotrichum sojae</name>
    <dbReference type="NCBI Taxonomy" id="2175907"/>
    <lineage>
        <taxon>Eukaryota</taxon>
        <taxon>Fungi</taxon>
        <taxon>Dikarya</taxon>
        <taxon>Ascomycota</taxon>
        <taxon>Pezizomycotina</taxon>
        <taxon>Sordariomycetes</taxon>
        <taxon>Hypocreomycetidae</taxon>
        <taxon>Glomerellales</taxon>
        <taxon>Glomerellaceae</taxon>
        <taxon>Colletotrichum</taxon>
        <taxon>Colletotrichum orchidearum species complex</taxon>
    </lineage>
</organism>
<gene>
    <name evidence="1" type="ORF">CSOJ01_15103</name>
</gene>
<dbReference type="Proteomes" id="UP000652219">
    <property type="component" value="Unassembled WGS sequence"/>
</dbReference>
<keyword evidence="2" id="KW-1185">Reference proteome</keyword>
<accession>A0A8H6INS6</accession>
<comment type="caution">
    <text evidence="1">The sequence shown here is derived from an EMBL/GenBank/DDBJ whole genome shotgun (WGS) entry which is preliminary data.</text>
</comment>
<proteinExistence type="predicted"/>